<evidence type="ECO:0000313" key="3">
    <source>
        <dbReference type="Proteomes" id="UP000245754"/>
    </source>
</evidence>
<evidence type="ECO:0000313" key="2">
    <source>
        <dbReference type="EMBL" id="PWK33475.1"/>
    </source>
</evidence>
<dbReference type="NCBIfam" id="NF033832">
    <property type="entry name" value="sce7726_fam"/>
    <property type="match status" value="1"/>
</dbReference>
<dbReference type="AlphaFoldDB" id="A0A316F8R6"/>
<protein>
    <recommendedName>
        <fullName evidence="4">Sce7726 family protein</fullName>
    </recommendedName>
</protein>
<dbReference type="EMBL" id="QGGT01000004">
    <property type="protein sequence ID" value="PWK33475.1"/>
    <property type="molecule type" value="Genomic_DNA"/>
</dbReference>
<organism evidence="2 3">
    <name type="scientific">Cupriavidus plantarum</name>
    <dbReference type="NCBI Taxonomy" id="942865"/>
    <lineage>
        <taxon>Bacteria</taxon>
        <taxon>Pseudomonadati</taxon>
        <taxon>Pseudomonadota</taxon>
        <taxon>Betaproteobacteria</taxon>
        <taxon>Burkholderiales</taxon>
        <taxon>Burkholderiaceae</taxon>
        <taxon>Cupriavidus</taxon>
    </lineage>
</organism>
<evidence type="ECO:0000256" key="1">
    <source>
        <dbReference type="SAM" id="MobiDB-lite"/>
    </source>
</evidence>
<name>A0A316F8R6_9BURK</name>
<accession>A0A316F8R6</accession>
<feature type="region of interest" description="Disordered" evidence="1">
    <location>
        <begin position="1"/>
        <end position="32"/>
    </location>
</feature>
<dbReference type="InterPro" id="IPR047729">
    <property type="entry name" value="Sce7726-like"/>
</dbReference>
<dbReference type="Proteomes" id="UP000245754">
    <property type="component" value="Unassembled WGS sequence"/>
</dbReference>
<gene>
    <name evidence="2" type="ORF">C7419_104150</name>
</gene>
<proteinExistence type="predicted"/>
<reference evidence="2 3" key="1">
    <citation type="submission" date="2018-05" db="EMBL/GenBank/DDBJ databases">
        <title>Genomic Encyclopedia of Type Strains, Phase IV (KMG-V): Genome sequencing to study the core and pangenomes of soil and plant-associated prokaryotes.</title>
        <authorList>
            <person name="Whitman W."/>
        </authorList>
    </citation>
    <scope>NUCLEOTIDE SEQUENCE [LARGE SCALE GENOMIC DNA]</scope>
    <source>
        <strain evidence="2 3">SLV-132</strain>
    </source>
</reference>
<evidence type="ECO:0008006" key="4">
    <source>
        <dbReference type="Google" id="ProtNLM"/>
    </source>
</evidence>
<comment type="caution">
    <text evidence="2">The sequence shown here is derived from an EMBL/GenBank/DDBJ whole genome shotgun (WGS) entry which is preliminary data.</text>
</comment>
<dbReference type="RefSeq" id="WP_146208475.1">
    <property type="nucleotide sequence ID" value="NZ_QGGT01000004.1"/>
</dbReference>
<keyword evidence="3" id="KW-1185">Reference proteome</keyword>
<sequence length="229" mass="25444">MTAHSVPSRPRATIEATAPIAPTPPSPAATSPVLRDREIREALRLHLARRTPAPARVIEEIGVHNGNAKADLVAVYREMHCFEIKGATDSIRRLTRQASFFDQTFPKVTLVTTANHLPWCLRHLPPYWGIIVATYAPHGIALRYVRAARNSPRFVKQKALMMLWKAELTSIATDTAKIPVKRAYTREDLAAHLSQALDKQLTLASIQEAILSRSGREYVAEVGNMAGER</sequence>